<dbReference type="Pfam" id="PF01636">
    <property type="entry name" value="APH"/>
    <property type="match status" value="1"/>
</dbReference>
<protein>
    <submittedName>
        <fullName evidence="2">Aminoglycoside phosphotransferase family protein</fullName>
    </submittedName>
</protein>
<accession>A0A9X2LGE6</accession>
<feature type="domain" description="Aminoglycoside phosphotransferase" evidence="1">
    <location>
        <begin position="46"/>
        <end position="254"/>
    </location>
</feature>
<gene>
    <name evidence="2" type="ORF">NQU55_12930</name>
</gene>
<dbReference type="InterPro" id="IPR011009">
    <property type="entry name" value="Kinase-like_dom_sf"/>
</dbReference>
<name>A0A9X2LGE6_9ACTN</name>
<evidence type="ECO:0000313" key="3">
    <source>
        <dbReference type="Proteomes" id="UP001142374"/>
    </source>
</evidence>
<proteinExistence type="predicted"/>
<evidence type="ECO:0000259" key="1">
    <source>
        <dbReference type="Pfam" id="PF01636"/>
    </source>
</evidence>
<dbReference type="AlphaFoldDB" id="A0A9X2LGE6"/>
<dbReference type="SUPFAM" id="SSF56112">
    <property type="entry name" value="Protein kinase-like (PK-like)"/>
    <property type="match status" value="1"/>
</dbReference>
<evidence type="ECO:0000313" key="2">
    <source>
        <dbReference type="EMBL" id="MCQ8770673.1"/>
    </source>
</evidence>
<dbReference type="RefSeq" id="WP_168092433.1">
    <property type="nucleotide sequence ID" value="NZ_JAATER010000072.1"/>
</dbReference>
<dbReference type="EMBL" id="JANIID010000009">
    <property type="protein sequence ID" value="MCQ8770673.1"/>
    <property type="molecule type" value="Genomic_DNA"/>
</dbReference>
<comment type="caution">
    <text evidence="2">The sequence shown here is derived from an EMBL/GenBank/DDBJ whole genome shotgun (WGS) entry which is preliminary data.</text>
</comment>
<dbReference type="InterPro" id="IPR002575">
    <property type="entry name" value="Aminoglycoside_PTrfase"/>
</dbReference>
<reference evidence="2" key="1">
    <citation type="submission" date="2022-06" db="EMBL/GenBank/DDBJ databases">
        <title>WGS of actinobacteria.</title>
        <authorList>
            <person name="Thawai C."/>
        </authorList>
    </citation>
    <scope>NUCLEOTIDE SEQUENCE</scope>
    <source>
        <strain evidence="2">AA8</strain>
    </source>
</reference>
<dbReference type="Proteomes" id="UP001142374">
    <property type="component" value="Unassembled WGS sequence"/>
</dbReference>
<keyword evidence="3" id="KW-1185">Reference proteome</keyword>
<organism evidence="2 3">
    <name type="scientific">Streptomyces telluris</name>
    <dbReference type="NCBI Taxonomy" id="2720021"/>
    <lineage>
        <taxon>Bacteria</taxon>
        <taxon>Bacillati</taxon>
        <taxon>Actinomycetota</taxon>
        <taxon>Actinomycetes</taxon>
        <taxon>Kitasatosporales</taxon>
        <taxon>Streptomycetaceae</taxon>
        <taxon>Streptomyces</taxon>
    </lineage>
</organism>
<sequence>MPNADTPSPAPTAAERAELALDLATRAGRSLGLQADEPRVLHNVFNVLVHLAPHPVVVRVPSPASGPVEEQAAKQRRELAVAGWLADRGAPVVGPSPLVPREPVEIGGRSLTFWEFVDETDPLSAVTDPEALQKRFVEQTGLAAELHALLAEYPGDDLPVLSPVVPAVGRTLAALAENPHPLLTPAELDRAREEYEVLETLVADLPARFPGARLQTLHGDSPAYNLLRIAGGHLFSDFEDVTRGPVEWDLTLVGPLGIEEYERVSGTRVDRALLDVMEGARYLQIVGALAFASLKPDLAPMLEPAIDQWRARAPLSLENLG</sequence>